<dbReference type="Proteomes" id="UP000481872">
    <property type="component" value="Unassembled WGS sequence"/>
</dbReference>
<feature type="domain" description="MacB-like periplasmic core" evidence="8">
    <location>
        <begin position="21"/>
        <end position="225"/>
    </location>
</feature>
<evidence type="ECO:0000313" key="9">
    <source>
        <dbReference type="EMBL" id="NEU04865.1"/>
    </source>
</evidence>
<feature type="transmembrane region" description="Helical" evidence="6">
    <location>
        <begin position="13"/>
        <end position="34"/>
    </location>
</feature>
<feature type="transmembrane region" description="Helical" evidence="6">
    <location>
        <begin position="695"/>
        <end position="714"/>
    </location>
</feature>
<accession>A0A6M0H2B3</accession>
<evidence type="ECO:0000256" key="5">
    <source>
        <dbReference type="ARBA" id="ARBA00023136"/>
    </source>
</evidence>
<keyword evidence="10" id="KW-1185">Reference proteome</keyword>
<keyword evidence="4 6" id="KW-1133">Transmembrane helix</keyword>
<feature type="transmembrane region" description="Helical" evidence="6">
    <location>
        <begin position="426"/>
        <end position="447"/>
    </location>
</feature>
<dbReference type="PANTHER" id="PTHR30287:SF1">
    <property type="entry name" value="INNER MEMBRANE PROTEIN"/>
    <property type="match status" value="1"/>
</dbReference>
<evidence type="ECO:0000256" key="2">
    <source>
        <dbReference type="ARBA" id="ARBA00022475"/>
    </source>
</evidence>
<comment type="subcellular location">
    <subcellularLocation>
        <location evidence="1">Cell membrane</location>
        <topology evidence="1">Multi-pass membrane protein</topology>
    </subcellularLocation>
</comment>
<feature type="transmembrane region" description="Helical" evidence="6">
    <location>
        <begin position="301"/>
        <end position="324"/>
    </location>
</feature>
<protein>
    <submittedName>
        <fullName evidence="9">ABC transporter permease</fullName>
    </submittedName>
</protein>
<evidence type="ECO:0000256" key="1">
    <source>
        <dbReference type="ARBA" id="ARBA00004651"/>
    </source>
</evidence>
<sequence>MIWKNFLKDLIDVTSRLISVIIIIIIAVMVYVGLDGITYNGSLIVDNYFNEQNVADYWITGNGFDENDCRYLKGIDGINEVESRLVFEASENNNENIKLSLYGVDNDSSINKPYIIEGRLPENNEEMMISSEFAKKQGLNLGDEYSIKILGTKNEIKFKISALIKNPERMHNISPIMPSPDYSKYGFAYINKEAISNVLKEGKYNQIVITLDSDADNEKIKNDIIENFDSKIINIVSLEDNVNTNNLQEFINGIKPITKGLPLIFFVIAALLMVSTMSRLIENSRLAIGTLKALGYTDLKILLYYFMYAFIVVVFGFMIGGVLSKIIITKPLFKILFGLNDLPYYIITYNKVALMKAFILTAISCMGTSIIITRKALKENPARCMRPKLPKKERKLLMERIKFIWSRLGFNKKYIIKNTFRNKGRVFTCIVGIAVCMALVLTCLGLKDSINNFTNNIIKNQHRYDMYMTLNTKIKEYNIDKVNELEEIETAQYNMNTRAIIMKNGKQDIINMIVSEDTTDLKLIDTYDENINLPKEGIIINDTLAKDYNLPIGDYVDIKFYGKEDTRKVKISDINSNINGAYIGKTYFEKNGEIFTPDYVYVKTSNIEDLETDIENIDFITEYELKENITDGIISKVSLTSLVVYNLIIVGGILAMVVLYNLGIMSFYEQIRSLATLKVLGFYEKEIKKLQLTENIIFTIFGIIIGMPLGNALINVITRKMTLANLQPATSISSYIIAILLTVTFAYIVNVIIGRMMRKIDMLGALKSVE</sequence>
<evidence type="ECO:0000259" key="8">
    <source>
        <dbReference type="Pfam" id="PF12704"/>
    </source>
</evidence>
<feature type="transmembrane region" description="Helical" evidence="6">
    <location>
        <begin position="261"/>
        <end position="281"/>
    </location>
</feature>
<feature type="domain" description="ABC3 transporter permease C-terminal" evidence="7">
    <location>
        <begin position="648"/>
        <end position="761"/>
    </location>
</feature>
<feature type="transmembrane region" description="Helical" evidence="6">
    <location>
        <begin position="734"/>
        <end position="753"/>
    </location>
</feature>
<dbReference type="InterPro" id="IPR025857">
    <property type="entry name" value="MacB_PCD"/>
</dbReference>
<evidence type="ECO:0000259" key="7">
    <source>
        <dbReference type="Pfam" id="PF02687"/>
    </source>
</evidence>
<evidence type="ECO:0000256" key="4">
    <source>
        <dbReference type="ARBA" id="ARBA00022989"/>
    </source>
</evidence>
<keyword evidence="3 6" id="KW-0812">Transmembrane</keyword>
<keyword evidence="5 6" id="KW-0472">Membrane</keyword>
<keyword evidence="2" id="KW-1003">Cell membrane</keyword>
<name>A0A6M0H2B3_9CLOT</name>
<feature type="transmembrane region" description="Helical" evidence="6">
    <location>
        <begin position="642"/>
        <end position="662"/>
    </location>
</feature>
<feature type="domain" description="ABC3 transporter permease C-terminal" evidence="7">
    <location>
        <begin position="262"/>
        <end position="381"/>
    </location>
</feature>
<dbReference type="RefSeq" id="WP_199869827.1">
    <property type="nucleotide sequence ID" value="NZ_JAAGPU010000013.1"/>
</dbReference>
<gene>
    <name evidence="9" type="ORF">G3M99_08370</name>
</gene>
<evidence type="ECO:0000256" key="6">
    <source>
        <dbReference type="SAM" id="Phobius"/>
    </source>
</evidence>
<comment type="caution">
    <text evidence="9">The sequence shown here is derived from an EMBL/GenBank/DDBJ whole genome shotgun (WGS) entry which is preliminary data.</text>
</comment>
<organism evidence="9 10">
    <name type="scientific">Clostridium senegalense</name>
    <dbReference type="NCBI Taxonomy" id="1465809"/>
    <lineage>
        <taxon>Bacteria</taxon>
        <taxon>Bacillati</taxon>
        <taxon>Bacillota</taxon>
        <taxon>Clostridia</taxon>
        <taxon>Eubacteriales</taxon>
        <taxon>Clostridiaceae</taxon>
        <taxon>Clostridium</taxon>
    </lineage>
</organism>
<feature type="transmembrane region" description="Helical" evidence="6">
    <location>
        <begin position="353"/>
        <end position="373"/>
    </location>
</feature>
<proteinExistence type="predicted"/>
<dbReference type="AlphaFoldDB" id="A0A6M0H2B3"/>
<dbReference type="GO" id="GO:0005886">
    <property type="term" value="C:plasma membrane"/>
    <property type="evidence" value="ECO:0007669"/>
    <property type="project" value="UniProtKB-SubCell"/>
</dbReference>
<dbReference type="InterPro" id="IPR038766">
    <property type="entry name" value="Membrane_comp_ABC_pdt"/>
</dbReference>
<evidence type="ECO:0000256" key="3">
    <source>
        <dbReference type="ARBA" id="ARBA00022692"/>
    </source>
</evidence>
<evidence type="ECO:0000313" key="10">
    <source>
        <dbReference type="Proteomes" id="UP000481872"/>
    </source>
</evidence>
<dbReference type="PANTHER" id="PTHR30287">
    <property type="entry name" value="MEMBRANE COMPONENT OF PREDICTED ABC SUPERFAMILY METABOLITE UPTAKE TRANSPORTER"/>
    <property type="match status" value="1"/>
</dbReference>
<dbReference type="InterPro" id="IPR003838">
    <property type="entry name" value="ABC3_permease_C"/>
</dbReference>
<dbReference type="Pfam" id="PF12704">
    <property type="entry name" value="MacB_PCD"/>
    <property type="match status" value="1"/>
</dbReference>
<dbReference type="EMBL" id="JAAGPU010000013">
    <property type="protein sequence ID" value="NEU04865.1"/>
    <property type="molecule type" value="Genomic_DNA"/>
</dbReference>
<dbReference type="Pfam" id="PF02687">
    <property type="entry name" value="FtsX"/>
    <property type="match status" value="2"/>
</dbReference>
<reference evidence="9 10" key="1">
    <citation type="submission" date="2020-02" db="EMBL/GenBank/DDBJ databases">
        <title>Genome assembly of a novel Clostridium senegalense strain.</title>
        <authorList>
            <person name="Gupta T.B."/>
            <person name="Jauregui R."/>
            <person name="Maclean P."/>
            <person name="Nawarathana A."/>
            <person name="Brightwell G."/>
        </authorList>
    </citation>
    <scope>NUCLEOTIDE SEQUENCE [LARGE SCALE GENOMIC DNA]</scope>
    <source>
        <strain evidence="9 10">AGRFS4</strain>
    </source>
</reference>